<proteinExistence type="predicted"/>
<gene>
    <name evidence="1" type="ORF">QE152_g29714</name>
</gene>
<name>A0AAW1JGE3_POPJA</name>
<dbReference type="Proteomes" id="UP001458880">
    <property type="component" value="Unassembled WGS sequence"/>
</dbReference>
<evidence type="ECO:0000313" key="1">
    <source>
        <dbReference type="EMBL" id="KAK9702803.1"/>
    </source>
</evidence>
<comment type="caution">
    <text evidence="1">The sequence shown here is derived from an EMBL/GenBank/DDBJ whole genome shotgun (WGS) entry which is preliminary data.</text>
</comment>
<protein>
    <submittedName>
        <fullName evidence="1">Uncharacterized protein</fullName>
    </submittedName>
</protein>
<evidence type="ECO:0000313" key="2">
    <source>
        <dbReference type="Proteomes" id="UP001458880"/>
    </source>
</evidence>
<accession>A0AAW1JGE3</accession>
<sequence>MNLEVDTTTKEAAEVKKANTCRYPGLSYRAFECSSPVKSHIVIAIEWIVAELNCFGDLCDKIDRIQVYRRSRRVSFKNQKWQYHQGYWQMHLMALNSSGIIAIALQDTI</sequence>
<reference evidence="1 2" key="1">
    <citation type="journal article" date="2024" name="BMC Genomics">
        <title>De novo assembly and annotation of Popillia japonica's genome with initial clues to its potential as an invasive pest.</title>
        <authorList>
            <person name="Cucini C."/>
            <person name="Boschi S."/>
            <person name="Funari R."/>
            <person name="Cardaioli E."/>
            <person name="Iannotti N."/>
            <person name="Marturano G."/>
            <person name="Paoli F."/>
            <person name="Bruttini M."/>
            <person name="Carapelli A."/>
            <person name="Frati F."/>
            <person name="Nardi F."/>
        </authorList>
    </citation>
    <scope>NUCLEOTIDE SEQUENCE [LARGE SCALE GENOMIC DNA]</scope>
    <source>
        <strain evidence="1">DMR45628</strain>
    </source>
</reference>
<keyword evidence="2" id="KW-1185">Reference proteome</keyword>
<organism evidence="1 2">
    <name type="scientific">Popillia japonica</name>
    <name type="common">Japanese beetle</name>
    <dbReference type="NCBI Taxonomy" id="7064"/>
    <lineage>
        <taxon>Eukaryota</taxon>
        <taxon>Metazoa</taxon>
        <taxon>Ecdysozoa</taxon>
        <taxon>Arthropoda</taxon>
        <taxon>Hexapoda</taxon>
        <taxon>Insecta</taxon>
        <taxon>Pterygota</taxon>
        <taxon>Neoptera</taxon>
        <taxon>Endopterygota</taxon>
        <taxon>Coleoptera</taxon>
        <taxon>Polyphaga</taxon>
        <taxon>Scarabaeiformia</taxon>
        <taxon>Scarabaeidae</taxon>
        <taxon>Rutelinae</taxon>
        <taxon>Popillia</taxon>
    </lineage>
</organism>
<dbReference type="AlphaFoldDB" id="A0AAW1JGE3"/>
<dbReference type="EMBL" id="JASPKY010000383">
    <property type="protein sequence ID" value="KAK9702803.1"/>
    <property type="molecule type" value="Genomic_DNA"/>
</dbReference>